<keyword evidence="8" id="KW-0547">Nucleotide-binding</keyword>
<evidence type="ECO:0000259" key="13">
    <source>
        <dbReference type="Pfam" id="PF12627"/>
    </source>
</evidence>
<evidence type="ECO:0000256" key="5">
    <source>
        <dbReference type="ARBA" id="ARBA00022694"/>
    </source>
</evidence>
<name>A0A1V4QGZ7_UNCW3</name>
<dbReference type="GO" id="GO:0000049">
    <property type="term" value="F:tRNA binding"/>
    <property type="evidence" value="ECO:0007669"/>
    <property type="project" value="UniProtKB-KW"/>
</dbReference>
<evidence type="ECO:0000259" key="12">
    <source>
        <dbReference type="Pfam" id="PF01743"/>
    </source>
</evidence>
<evidence type="ECO:0000313" key="14">
    <source>
        <dbReference type="EMBL" id="OPX17996.1"/>
    </source>
</evidence>
<evidence type="ECO:0000313" key="15">
    <source>
        <dbReference type="Proteomes" id="UP000191663"/>
    </source>
</evidence>
<evidence type="ECO:0008006" key="16">
    <source>
        <dbReference type="Google" id="ProtNLM"/>
    </source>
</evidence>
<dbReference type="GO" id="GO:0008033">
    <property type="term" value="P:tRNA processing"/>
    <property type="evidence" value="ECO:0007669"/>
    <property type="project" value="UniProtKB-KW"/>
</dbReference>
<sequence>NSKYRAYLVGGYIRDITLGTKPFDIDIVVEGDGISAARQLNRKLKGNLTLYPQFGTASIMLKNKRVDLASARLESYPTPGKLPHIYPSSIINDLNRRDFTINAIAMSISKENFGEIYDPFNGLQDIKKGLIRILHKKSFIDDPTRIFRALRYKNRFGFRIEPETEKLMKSAIAKNLINHLSGKRLLNELQLILAEETYRKTLRDISDYGIYKIKNHTLQAMRLMGRERLYFYLSRLKSDRFPLTKEEKKKVADFRRFSEIVSRLSRTSRASKIYQLLSPLNIDVVKVIPLIKPRLRTKVKKFLALRKKKPFISGNDLLKLGFKPGKRFKHLLESLFMEQLDKKLKTRKEAIAYLKKQKKR</sequence>
<gene>
    <name evidence="14" type="ORF">BXT86_03525</name>
</gene>
<comment type="cofactor">
    <cofactor evidence="1">
        <name>Mg(2+)</name>
        <dbReference type="ChEBI" id="CHEBI:18420"/>
    </cofactor>
</comment>
<dbReference type="InterPro" id="IPR043519">
    <property type="entry name" value="NT_sf"/>
</dbReference>
<keyword evidence="9" id="KW-0460">Magnesium</keyword>
<evidence type="ECO:0000256" key="6">
    <source>
        <dbReference type="ARBA" id="ARBA00022695"/>
    </source>
</evidence>
<dbReference type="GO" id="GO:0016779">
    <property type="term" value="F:nucleotidyltransferase activity"/>
    <property type="evidence" value="ECO:0007669"/>
    <property type="project" value="UniProtKB-KW"/>
</dbReference>
<keyword evidence="3" id="KW-0820">tRNA-binding</keyword>
<organism evidence="14 15">
    <name type="scientific">candidate division WOR-3 bacterium 4484_100</name>
    <dbReference type="NCBI Taxonomy" id="1936077"/>
    <lineage>
        <taxon>Bacteria</taxon>
        <taxon>Bacteria division WOR-3</taxon>
    </lineage>
</organism>
<dbReference type="SUPFAM" id="SSF81301">
    <property type="entry name" value="Nucleotidyltransferase"/>
    <property type="match status" value="1"/>
</dbReference>
<evidence type="ECO:0000256" key="9">
    <source>
        <dbReference type="ARBA" id="ARBA00022842"/>
    </source>
</evidence>
<dbReference type="Pfam" id="PF12627">
    <property type="entry name" value="PolyA_pol_RNAbd"/>
    <property type="match status" value="1"/>
</dbReference>
<keyword evidence="4 11" id="KW-0808">Transferase</keyword>
<dbReference type="Proteomes" id="UP000191663">
    <property type="component" value="Unassembled WGS sequence"/>
</dbReference>
<proteinExistence type="inferred from homology"/>
<dbReference type="CDD" id="cd05398">
    <property type="entry name" value="NT_ClassII-CCAase"/>
    <property type="match status" value="1"/>
</dbReference>
<keyword evidence="10 11" id="KW-0694">RNA-binding</keyword>
<evidence type="ECO:0000256" key="7">
    <source>
        <dbReference type="ARBA" id="ARBA00022723"/>
    </source>
</evidence>
<evidence type="ECO:0000256" key="4">
    <source>
        <dbReference type="ARBA" id="ARBA00022679"/>
    </source>
</evidence>
<keyword evidence="7" id="KW-0479">Metal-binding</keyword>
<evidence type="ECO:0000256" key="3">
    <source>
        <dbReference type="ARBA" id="ARBA00022555"/>
    </source>
</evidence>
<dbReference type="GO" id="GO:0000166">
    <property type="term" value="F:nucleotide binding"/>
    <property type="evidence" value="ECO:0007669"/>
    <property type="project" value="UniProtKB-KW"/>
</dbReference>
<protein>
    <recommendedName>
        <fullName evidence="16">Poly A polymerase head domain-containing protein</fullName>
    </recommendedName>
</protein>
<evidence type="ECO:0000256" key="2">
    <source>
        <dbReference type="ARBA" id="ARBA00007265"/>
    </source>
</evidence>
<evidence type="ECO:0000256" key="11">
    <source>
        <dbReference type="RuleBase" id="RU003953"/>
    </source>
</evidence>
<accession>A0A1V4QGZ7</accession>
<dbReference type="AlphaFoldDB" id="A0A1V4QGZ7"/>
<feature type="domain" description="Poly A polymerase head" evidence="12">
    <location>
        <begin position="6"/>
        <end position="132"/>
    </location>
</feature>
<comment type="similarity">
    <text evidence="2 11">Belongs to the tRNA nucleotidyltransferase/poly(A) polymerase family.</text>
</comment>
<dbReference type="Gene3D" id="1.10.3090.10">
    <property type="entry name" value="cca-adding enzyme, domain 2"/>
    <property type="match status" value="2"/>
</dbReference>
<feature type="domain" description="tRNA nucleotidyltransferase/poly(A) polymerase RNA and SrmB- binding" evidence="13">
    <location>
        <begin position="157"/>
        <end position="212"/>
    </location>
</feature>
<keyword evidence="6" id="KW-0548">Nucleotidyltransferase</keyword>
<evidence type="ECO:0000256" key="10">
    <source>
        <dbReference type="ARBA" id="ARBA00022884"/>
    </source>
</evidence>
<evidence type="ECO:0000256" key="1">
    <source>
        <dbReference type="ARBA" id="ARBA00001946"/>
    </source>
</evidence>
<keyword evidence="5" id="KW-0819">tRNA processing</keyword>
<dbReference type="InterPro" id="IPR052390">
    <property type="entry name" value="tRNA_nt/polyA_polymerase"/>
</dbReference>
<dbReference type="GO" id="GO:0046872">
    <property type="term" value="F:metal ion binding"/>
    <property type="evidence" value="ECO:0007669"/>
    <property type="project" value="UniProtKB-KW"/>
</dbReference>
<dbReference type="EMBL" id="MUKB01000052">
    <property type="protein sequence ID" value="OPX17996.1"/>
    <property type="molecule type" value="Genomic_DNA"/>
</dbReference>
<dbReference type="InterPro" id="IPR002646">
    <property type="entry name" value="PolA_pol_head_dom"/>
</dbReference>
<dbReference type="InterPro" id="IPR032828">
    <property type="entry name" value="PolyA_RNA-bd"/>
</dbReference>
<comment type="caution">
    <text evidence="14">The sequence shown here is derived from an EMBL/GenBank/DDBJ whole genome shotgun (WGS) entry which is preliminary data.</text>
</comment>
<dbReference type="SUPFAM" id="SSF81891">
    <property type="entry name" value="Poly A polymerase C-terminal region-like"/>
    <property type="match status" value="1"/>
</dbReference>
<dbReference type="Gene3D" id="3.30.460.10">
    <property type="entry name" value="Beta Polymerase, domain 2"/>
    <property type="match status" value="1"/>
</dbReference>
<dbReference type="Pfam" id="PF01743">
    <property type="entry name" value="PolyA_pol"/>
    <property type="match status" value="1"/>
</dbReference>
<dbReference type="PANTHER" id="PTHR47788:SF1">
    <property type="entry name" value="A-ADDING TRNA NUCLEOTIDYLTRANSFERASE"/>
    <property type="match status" value="1"/>
</dbReference>
<reference evidence="15" key="1">
    <citation type="submission" date="2017-01" db="EMBL/GenBank/DDBJ databases">
        <title>Novel pathways for hydrocarbon cycling and metabolic interdependencies in hydrothermal sediment communities.</title>
        <authorList>
            <person name="Dombrowski N."/>
            <person name="Seitz K."/>
            <person name="Teske A."/>
            <person name="Baker B."/>
        </authorList>
    </citation>
    <scope>NUCLEOTIDE SEQUENCE [LARGE SCALE GENOMIC DNA]</scope>
</reference>
<feature type="non-terminal residue" evidence="14">
    <location>
        <position position="1"/>
    </location>
</feature>
<dbReference type="PANTHER" id="PTHR47788">
    <property type="entry name" value="POLYA POLYMERASE"/>
    <property type="match status" value="1"/>
</dbReference>
<evidence type="ECO:0000256" key="8">
    <source>
        <dbReference type="ARBA" id="ARBA00022741"/>
    </source>
</evidence>